<dbReference type="EMBL" id="JARVKF010000179">
    <property type="protein sequence ID" value="KAK9421429.1"/>
    <property type="molecule type" value="Genomic_DNA"/>
</dbReference>
<evidence type="ECO:0000313" key="1">
    <source>
        <dbReference type="EMBL" id="KAK9421429.1"/>
    </source>
</evidence>
<reference evidence="1 2" key="1">
    <citation type="journal article" date="2024" name="J. Plant Pathol.">
        <title>Sequence and assembly of the genome of Seiridium unicorne, isolate CBS 538.82, causal agent of cypress canker disease.</title>
        <authorList>
            <person name="Scali E."/>
            <person name="Rocca G.D."/>
            <person name="Danti R."/>
            <person name="Garbelotto M."/>
            <person name="Barberini S."/>
            <person name="Baroncelli R."/>
            <person name="Emiliani G."/>
        </authorList>
    </citation>
    <scope>NUCLEOTIDE SEQUENCE [LARGE SCALE GENOMIC DNA]</scope>
    <source>
        <strain evidence="1 2">BM-138-508</strain>
    </source>
</reference>
<keyword evidence="2" id="KW-1185">Reference proteome</keyword>
<dbReference type="PANTHER" id="PTHR10622:SF12">
    <property type="entry name" value="HET DOMAIN-CONTAINING PROTEIN"/>
    <property type="match status" value="1"/>
</dbReference>
<sequence>MRLLNAESYRLEEFVGANIPPYAILSHTWEDGEVLYEVISDLETARTRDGFWKIERCCAEALDDGWEWVWIDTLLYRQKLKCRAVRGHQLHVPLNLEARLEDMAAHLARSSPASPLPCRWFYRSWTLQELIAPRRVQFFGKEWAYLGSKNDLKPLLSKATGIDPSILSHALSLDEKPAGDKRRWAAYRQATRVEDLSYSLLGLFDVNMPLLYGEGGKVFYRL</sequence>
<comment type="caution">
    <text evidence="1">The sequence shown here is derived from an EMBL/GenBank/DDBJ whole genome shotgun (WGS) entry which is preliminary data.</text>
</comment>
<accession>A0ABR2V3E1</accession>
<gene>
    <name evidence="1" type="ORF">SUNI508_05664</name>
</gene>
<proteinExistence type="predicted"/>
<evidence type="ECO:0000313" key="2">
    <source>
        <dbReference type="Proteomes" id="UP001408356"/>
    </source>
</evidence>
<dbReference type="PANTHER" id="PTHR10622">
    <property type="entry name" value="HET DOMAIN-CONTAINING PROTEIN"/>
    <property type="match status" value="1"/>
</dbReference>
<dbReference type="Proteomes" id="UP001408356">
    <property type="component" value="Unassembled WGS sequence"/>
</dbReference>
<organism evidence="1 2">
    <name type="scientific">Seiridium unicorne</name>
    <dbReference type="NCBI Taxonomy" id="138068"/>
    <lineage>
        <taxon>Eukaryota</taxon>
        <taxon>Fungi</taxon>
        <taxon>Dikarya</taxon>
        <taxon>Ascomycota</taxon>
        <taxon>Pezizomycotina</taxon>
        <taxon>Sordariomycetes</taxon>
        <taxon>Xylariomycetidae</taxon>
        <taxon>Amphisphaeriales</taxon>
        <taxon>Sporocadaceae</taxon>
        <taxon>Seiridium</taxon>
    </lineage>
</organism>
<name>A0ABR2V3E1_9PEZI</name>
<protein>
    <submittedName>
        <fullName evidence="1">Heterokaryon incompatibility domain-containing protein</fullName>
    </submittedName>
</protein>